<evidence type="ECO:0000313" key="2">
    <source>
        <dbReference type="Proteomes" id="UP000623467"/>
    </source>
</evidence>
<comment type="caution">
    <text evidence="1">The sequence shown here is derived from an EMBL/GenBank/DDBJ whole genome shotgun (WGS) entry which is preliminary data.</text>
</comment>
<dbReference type="EMBL" id="JACAZH010000020">
    <property type="protein sequence ID" value="KAF7345227.1"/>
    <property type="molecule type" value="Genomic_DNA"/>
</dbReference>
<gene>
    <name evidence="1" type="ORF">MSAN_01899300</name>
</gene>
<organism evidence="1 2">
    <name type="scientific">Mycena sanguinolenta</name>
    <dbReference type="NCBI Taxonomy" id="230812"/>
    <lineage>
        <taxon>Eukaryota</taxon>
        <taxon>Fungi</taxon>
        <taxon>Dikarya</taxon>
        <taxon>Basidiomycota</taxon>
        <taxon>Agaricomycotina</taxon>
        <taxon>Agaricomycetes</taxon>
        <taxon>Agaricomycetidae</taxon>
        <taxon>Agaricales</taxon>
        <taxon>Marasmiineae</taxon>
        <taxon>Mycenaceae</taxon>
        <taxon>Mycena</taxon>
    </lineage>
</organism>
<evidence type="ECO:0000313" key="1">
    <source>
        <dbReference type="EMBL" id="KAF7345227.1"/>
    </source>
</evidence>
<proteinExistence type="predicted"/>
<sequence>MITYIISVLAMALAFEEDTLYAAKSVTVFQLPALAGVRPFFHARTFARRARPRRPAQAGPPKFIFAPRAVHLRSKFAYTPLSGVASGIDASTREKPYAPTMVWPDPHSMSADSASSAYRCHVAAPLLCVFIFIAHPTRRLRRLSAHPQPYSLSFFTPSSLRIVAMRSGFLELILPRLYTPSLPLSCPLHRCRVYLAHHLRRFYMPHASCTTHQPSVVVAIRDRGAARASRSSRSPSAATATFSWDRDAGSAGDIIKCARAIDPASFSFHPASFGLPRLRISCVRRRRSEKPDA</sequence>
<dbReference type="Proteomes" id="UP000623467">
    <property type="component" value="Unassembled WGS sequence"/>
</dbReference>
<keyword evidence="2" id="KW-1185">Reference proteome</keyword>
<dbReference type="AlphaFoldDB" id="A0A8H6XQE4"/>
<accession>A0A8H6XQE4</accession>
<protein>
    <submittedName>
        <fullName evidence="1">Uncharacterized protein</fullName>
    </submittedName>
</protein>
<name>A0A8H6XQE4_9AGAR</name>
<reference evidence="1" key="1">
    <citation type="submission" date="2020-05" db="EMBL/GenBank/DDBJ databases">
        <title>Mycena genomes resolve the evolution of fungal bioluminescence.</title>
        <authorList>
            <person name="Tsai I.J."/>
        </authorList>
    </citation>
    <scope>NUCLEOTIDE SEQUENCE</scope>
    <source>
        <strain evidence="1">160909Yilan</strain>
    </source>
</reference>